<dbReference type="Gene3D" id="3.10.290.10">
    <property type="entry name" value="RNA-binding S4 domain"/>
    <property type="match status" value="1"/>
</dbReference>
<dbReference type="HAMAP" id="MF_00485">
    <property type="entry name" value="Ribosomal_eS4"/>
    <property type="match status" value="1"/>
</dbReference>
<dbReference type="PIRSF" id="PIRSF002116">
    <property type="entry name" value="Ribosomal_S4"/>
    <property type="match status" value="1"/>
</dbReference>
<dbReference type="CDD" id="cd00165">
    <property type="entry name" value="S4"/>
    <property type="match status" value="1"/>
</dbReference>
<dbReference type="Pfam" id="PF00900">
    <property type="entry name" value="Ribosomal_S4e"/>
    <property type="match status" value="1"/>
</dbReference>
<evidence type="ECO:0000256" key="6">
    <source>
        <dbReference type="ARBA" id="ARBA00035272"/>
    </source>
</evidence>
<dbReference type="SMART" id="SM00363">
    <property type="entry name" value="S4"/>
    <property type="match status" value="1"/>
</dbReference>
<dbReference type="InterPro" id="IPR036986">
    <property type="entry name" value="S4_RNA-bd_sf"/>
</dbReference>
<evidence type="ECO:0000256" key="7">
    <source>
        <dbReference type="HAMAP-Rule" id="MF_00485"/>
    </source>
</evidence>
<keyword evidence="5 7" id="KW-0687">Ribonucleoprotein</keyword>
<reference evidence="10" key="1">
    <citation type="journal article" date="2020" name="mSystems">
        <title>Genome- and Community-Level Interaction Insights into Carbon Utilization and Element Cycling Functions of Hydrothermarchaeota in Hydrothermal Sediment.</title>
        <authorList>
            <person name="Zhou Z."/>
            <person name="Liu Y."/>
            <person name="Xu W."/>
            <person name="Pan J."/>
            <person name="Luo Z.H."/>
            <person name="Li M."/>
        </authorList>
    </citation>
    <scope>NUCLEOTIDE SEQUENCE [LARGE SCALE GENOMIC DNA]</scope>
    <source>
        <strain evidence="10">SpSt-732</strain>
    </source>
</reference>
<dbReference type="SUPFAM" id="SSF55174">
    <property type="entry name" value="Alpha-L RNA-binding motif"/>
    <property type="match status" value="1"/>
</dbReference>
<sequence length="252" mass="28644">MAKMGGTRHLKRLAAPWFWPVLRKEYKWVVKPSPGPHSIDRSIPLMIVVRDILGYAKTAKEAKHIIQSGKVLVDGVVRKDYKFPIGIMDVVTIPEIELYTRFIPYPTKYLWFTKIPREEANLKIVRIENKVTVKGGHMQLNLSDGRNLVLRVKDPKRPIEVANFATLDSLLIEIPSQQIIQHIKLAIGKLAIVIDGKNTGRIGKIVNMDVKPGLKRRKSVVTLEDMQGHRFQTILDYIMVVGDEKPLLTLSS</sequence>
<dbReference type="InterPro" id="IPR038237">
    <property type="entry name" value="Ribosomal_eS4_central_sf"/>
</dbReference>
<keyword evidence="3 7" id="KW-0694">RNA-binding</keyword>
<dbReference type="InterPro" id="IPR002942">
    <property type="entry name" value="S4_RNA-bd"/>
</dbReference>
<proteinExistence type="inferred from homology"/>
<keyword evidence="4 7" id="KW-0689">Ribosomal protein</keyword>
<dbReference type="GO" id="GO:0006412">
    <property type="term" value="P:translation"/>
    <property type="evidence" value="ECO:0007669"/>
    <property type="project" value="UniProtKB-UniRule"/>
</dbReference>
<dbReference type="InterPro" id="IPR013843">
    <property type="entry name" value="Ribosomal_eS4_N"/>
</dbReference>
<evidence type="ECO:0000259" key="9">
    <source>
        <dbReference type="SMART" id="SM00363"/>
    </source>
</evidence>
<organism evidence="10">
    <name type="scientific">Ignisphaera aggregans</name>
    <dbReference type="NCBI Taxonomy" id="334771"/>
    <lineage>
        <taxon>Archaea</taxon>
        <taxon>Thermoproteota</taxon>
        <taxon>Thermoprotei</taxon>
        <taxon>Desulfurococcales</taxon>
        <taxon>Desulfurococcaceae</taxon>
        <taxon>Ignisphaera</taxon>
    </lineage>
</organism>
<comment type="similarity">
    <text evidence="1 7">Belongs to the eukaryotic ribosomal protein eS4 family.</text>
</comment>
<dbReference type="InterPro" id="IPR013845">
    <property type="entry name" value="Ribosomal_eS4_central_region"/>
</dbReference>
<evidence type="ECO:0000256" key="2">
    <source>
        <dbReference type="ARBA" id="ARBA00022730"/>
    </source>
</evidence>
<dbReference type="GO" id="GO:0022627">
    <property type="term" value="C:cytosolic small ribosomal subunit"/>
    <property type="evidence" value="ECO:0007669"/>
    <property type="project" value="TreeGrafter"/>
</dbReference>
<dbReference type="PANTHER" id="PTHR11581:SF0">
    <property type="entry name" value="SMALL RIBOSOMAL SUBUNIT PROTEIN ES4"/>
    <property type="match status" value="1"/>
</dbReference>
<evidence type="ECO:0000313" key="10">
    <source>
        <dbReference type="EMBL" id="HGI88399.1"/>
    </source>
</evidence>
<dbReference type="InterPro" id="IPR000876">
    <property type="entry name" value="Ribosomal_eS4"/>
</dbReference>
<evidence type="ECO:0000256" key="8">
    <source>
        <dbReference type="PROSITE-ProRule" id="PRU00182"/>
    </source>
</evidence>
<name>A0A7C4BD04_9CREN</name>
<dbReference type="PROSITE" id="PS00528">
    <property type="entry name" value="RIBOSOMAL_S4E"/>
    <property type="match status" value="1"/>
</dbReference>
<dbReference type="Pfam" id="PF01479">
    <property type="entry name" value="S4"/>
    <property type="match status" value="1"/>
</dbReference>
<evidence type="ECO:0000256" key="4">
    <source>
        <dbReference type="ARBA" id="ARBA00022980"/>
    </source>
</evidence>
<dbReference type="PROSITE" id="PS50889">
    <property type="entry name" value="S4"/>
    <property type="match status" value="1"/>
</dbReference>
<dbReference type="Gene3D" id="2.40.50.740">
    <property type="match status" value="1"/>
</dbReference>
<dbReference type="InterPro" id="IPR014722">
    <property type="entry name" value="Rib_uL2_dom2"/>
</dbReference>
<gene>
    <name evidence="7" type="primary">rps4e</name>
    <name evidence="10" type="ORF">ENV14_08460</name>
</gene>
<keyword evidence="2 8" id="KW-0699">rRNA-binding</keyword>
<dbReference type="AlphaFoldDB" id="A0A7C4BD04"/>
<accession>A0A7C4BD04</accession>
<dbReference type="PANTHER" id="PTHR11581">
    <property type="entry name" value="30S/40S RIBOSOMAL PROTEIN S4"/>
    <property type="match status" value="1"/>
</dbReference>
<protein>
    <recommendedName>
        <fullName evidence="6 7">Small ribosomal subunit protein eS4</fullName>
    </recommendedName>
</protein>
<dbReference type="CDD" id="cd06087">
    <property type="entry name" value="KOW_RPS4"/>
    <property type="match status" value="1"/>
</dbReference>
<dbReference type="InterPro" id="IPR041982">
    <property type="entry name" value="Ribosomal_eS4_KOW"/>
</dbReference>
<dbReference type="Pfam" id="PF08071">
    <property type="entry name" value="RS4NT"/>
    <property type="match status" value="1"/>
</dbReference>
<feature type="domain" description="RNA-binding S4" evidence="9">
    <location>
        <begin position="44"/>
        <end position="108"/>
    </location>
</feature>
<dbReference type="FunFam" id="3.10.290.10:FF:000002">
    <property type="entry name" value="40S ribosomal protein S4"/>
    <property type="match status" value="1"/>
</dbReference>
<evidence type="ECO:0000256" key="5">
    <source>
        <dbReference type="ARBA" id="ARBA00023274"/>
    </source>
</evidence>
<dbReference type="InterPro" id="IPR018199">
    <property type="entry name" value="Ribosomal_eS4_N_CS"/>
</dbReference>
<dbReference type="Gene3D" id="2.30.30.30">
    <property type="match status" value="1"/>
</dbReference>
<dbReference type="GO" id="GO:0003735">
    <property type="term" value="F:structural constituent of ribosome"/>
    <property type="evidence" value="ECO:0007669"/>
    <property type="project" value="InterPro"/>
</dbReference>
<evidence type="ECO:0000256" key="3">
    <source>
        <dbReference type="ARBA" id="ARBA00022884"/>
    </source>
</evidence>
<dbReference type="EMBL" id="DTFF01000070">
    <property type="protein sequence ID" value="HGI88399.1"/>
    <property type="molecule type" value="Genomic_DNA"/>
</dbReference>
<evidence type="ECO:0000256" key="1">
    <source>
        <dbReference type="ARBA" id="ARBA00007500"/>
    </source>
</evidence>
<dbReference type="NCBIfam" id="NF003312">
    <property type="entry name" value="PRK04313.1"/>
    <property type="match status" value="1"/>
</dbReference>
<comment type="caution">
    <text evidence="10">The sequence shown here is derived from an EMBL/GenBank/DDBJ whole genome shotgun (WGS) entry which is preliminary data.</text>
</comment>
<dbReference type="GO" id="GO:0019843">
    <property type="term" value="F:rRNA binding"/>
    <property type="evidence" value="ECO:0007669"/>
    <property type="project" value="UniProtKB-KW"/>
</dbReference>